<dbReference type="InterPro" id="IPR008042">
    <property type="entry name" value="Retrotrans_Pao"/>
</dbReference>
<dbReference type="InterPro" id="IPR043502">
    <property type="entry name" value="DNA/RNA_pol_sf"/>
</dbReference>
<dbReference type="Gene3D" id="3.10.10.10">
    <property type="entry name" value="HIV Type 1 Reverse Transcriptase, subunit A, domain 1"/>
    <property type="match status" value="1"/>
</dbReference>
<keyword evidence="2" id="KW-1185">Reference proteome</keyword>
<dbReference type="Gene3D" id="3.30.70.270">
    <property type="match status" value="1"/>
</dbReference>
<protein>
    <submittedName>
        <fullName evidence="1">Uncharacterized protein</fullName>
    </submittedName>
</protein>
<dbReference type="PANTHER" id="PTHR47331">
    <property type="entry name" value="PHD-TYPE DOMAIN-CONTAINING PROTEIN"/>
    <property type="match status" value="1"/>
</dbReference>
<accession>A0ABM1XXI3</accession>
<dbReference type="GeneID" id="134284896"/>
<dbReference type="EnsemblMetazoa" id="AALFPA23_003769.R4358">
    <property type="protein sequence ID" value="AALFPA23_003769.P4358"/>
    <property type="gene ID" value="AALFPA23_003769"/>
</dbReference>
<dbReference type="Pfam" id="PF05380">
    <property type="entry name" value="Peptidase_A17"/>
    <property type="match status" value="1"/>
</dbReference>
<reference evidence="2" key="1">
    <citation type="journal article" date="2015" name="Proc. Natl. Acad. Sci. U.S.A.">
        <title>Genome sequence of the Asian Tiger mosquito, Aedes albopictus, reveals insights into its biology, genetics, and evolution.</title>
        <authorList>
            <person name="Chen X.G."/>
            <person name="Jiang X."/>
            <person name="Gu J."/>
            <person name="Xu M."/>
            <person name="Wu Y."/>
            <person name="Deng Y."/>
            <person name="Zhang C."/>
            <person name="Bonizzoni M."/>
            <person name="Dermauw W."/>
            <person name="Vontas J."/>
            <person name="Armbruster P."/>
            <person name="Huang X."/>
            <person name="Yang Y."/>
            <person name="Zhang H."/>
            <person name="He W."/>
            <person name="Peng H."/>
            <person name="Liu Y."/>
            <person name="Wu K."/>
            <person name="Chen J."/>
            <person name="Lirakis M."/>
            <person name="Topalis P."/>
            <person name="Van Leeuwen T."/>
            <person name="Hall A.B."/>
            <person name="Jiang X."/>
            <person name="Thorpe C."/>
            <person name="Mueller R.L."/>
            <person name="Sun C."/>
            <person name="Waterhouse R.M."/>
            <person name="Yan G."/>
            <person name="Tu Z.J."/>
            <person name="Fang X."/>
            <person name="James A.A."/>
        </authorList>
    </citation>
    <scope>NUCLEOTIDE SEQUENCE [LARGE SCALE GENOMIC DNA]</scope>
    <source>
        <strain evidence="2">Foshan</strain>
    </source>
</reference>
<organism evidence="1 2">
    <name type="scientific">Aedes albopictus</name>
    <name type="common">Asian tiger mosquito</name>
    <name type="synonym">Stegomyia albopicta</name>
    <dbReference type="NCBI Taxonomy" id="7160"/>
    <lineage>
        <taxon>Eukaryota</taxon>
        <taxon>Metazoa</taxon>
        <taxon>Ecdysozoa</taxon>
        <taxon>Arthropoda</taxon>
        <taxon>Hexapoda</taxon>
        <taxon>Insecta</taxon>
        <taxon>Pterygota</taxon>
        <taxon>Neoptera</taxon>
        <taxon>Endopterygota</taxon>
        <taxon>Diptera</taxon>
        <taxon>Nematocera</taxon>
        <taxon>Culicoidea</taxon>
        <taxon>Culicidae</taxon>
        <taxon>Culicinae</taxon>
        <taxon>Aedini</taxon>
        <taxon>Aedes</taxon>
        <taxon>Stegomyia</taxon>
    </lineage>
</organism>
<name>A0ABM1XXI3_AEDAL</name>
<proteinExistence type="predicted"/>
<dbReference type="InterPro" id="IPR043128">
    <property type="entry name" value="Rev_trsase/Diguanyl_cyclase"/>
</dbReference>
<reference evidence="1" key="2">
    <citation type="submission" date="2025-05" db="UniProtKB">
        <authorList>
            <consortium name="EnsemblMetazoa"/>
        </authorList>
    </citation>
    <scope>IDENTIFICATION</scope>
    <source>
        <strain evidence="1">Foshan</strain>
    </source>
</reference>
<evidence type="ECO:0000313" key="1">
    <source>
        <dbReference type="EnsemblMetazoa" id="AALFPA23_003769.P4358"/>
    </source>
</evidence>
<evidence type="ECO:0000313" key="2">
    <source>
        <dbReference type="Proteomes" id="UP000069940"/>
    </source>
</evidence>
<dbReference type="SUPFAM" id="SSF56672">
    <property type="entry name" value="DNA/RNA polymerases"/>
    <property type="match status" value="1"/>
</dbReference>
<dbReference type="RefSeq" id="XP_062700416.1">
    <property type="nucleotide sequence ID" value="XM_062844432.1"/>
</dbReference>
<dbReference type="PANTHER" id="PTHR47331:SF4">
    <property type="entry name" value="PEPTIDASE S1 DOMAIN-CONTAINING PROTEIN"/>
    <property type="match status" value="1"/>
</dbReference>
<sequence length="380" mass="43686">MKSIFPKATRWRSEDSNVWNVGCKQIRNFGETMRRRLSSIRHKGMPIRPAWKNYEILTLDACGTCRSESCENPRKHGKVRIIWDAAARVKEVSLNSMLLSGPDLLTPLMSVLCQFRQRQFAITSDIRQMFHQLRIRKEDRQSQRFLWRTNPESTPDVYTMDVATFGATCSPCSAQYAENLNAADYEAEYPEAARAITKNIYVDDYLDSRDTIKEAVQLAVSVREVRSKAGFELRNWHSNAQEILNRIGAENSPEAVKSFTAEKITAAERILGMMWKPTEDLFVFSAQFHEDLPPLLSGEIVPTKRQVLRMVMSLFDPLGLISCFTAHGKILLQNIWRSGVGWDDPLIPRGFMDWQRWTKVLPELNRLQFRPNISIGPICI</sequence>
<dbReference type="Proteomes" id="UP000069940">
    <property type="component" value="Unassembled WGS sequence"/>
</dbReference>